<evidence type="ECO:0000313" key="3">
    <source>
        <dbReference type="Proteomes" id="UP000829758"/>
    </source>
</evidence>
<dbReference type="AlphaFoldDB" id="A0A9X1S8D9"/>
<organism evidence="1 4">
    <name type="scientific">Arthrobacter zhangbolii</name>
    <dbReference type="NCBI Taxonomy" id="2886936"/>
    <lineage>
        <taxon>Bacteria</taxon>
        <taxon>Bacillati</taxon>
        <taxon>Actinomycetota</taxon>
        <taxon>Actinomycetes</taxon>
        <taxon>Micrococcales</taxon>
        <taxon>Micrococcaceae</taxon>
        <taxon>Arthrobacter</taxon>
    </lineage>
</organism>
<sequence length="115" mass="12104">MTLPAVVSVLFSGLGALDDVSSAKYHVLSPANSDGCRVAVREVSFLFAGSGTVYVVNAAGIGWKVSSWTADDGYEPVSSRNYELKWHSDGGSLLLHSNGDPVWPGLHEINCPAAP</sequence>
<gene>
    <name evidence="1" type="ORF">LJ755_00980</name>
    <name evidence="2" type="ORF">MUK71_09705</name>
</gene>
<dbReference type="EMBL" id="JAJFZT010000001">
    <property type="protein sequence ID" value="MCC3271301.1"/>
    <property type="molecule type" value="Genomic_DNA"/>
</dbReference>
<keyword evidence="3" id="KW-1185">Reference proteome</keyword>
<dbReference type="EMBL" id="CP094984">
    <property type="protein sequence ID" value="UON90915.1"/>
    <property type="molecule type" value="Genomic_DNA"/>
</dbReference>
<proteinExistence type="predicted"/>
<evidence type="ECO:0000313" key="1">
    <source>
        <dbReference type="EMBL" id="MCC3271301.1"/>
    </source>
</evidence>
<dbReference type="Proteomes" id="UP001155145">
    <property type="component" value="Unassembled WGS sequence"/>
</dbReference>
<evidence type="ECO:0000313" key="2">
    <source>
        <dbReference type="EMBL" id="UON90915.1"/>
    </source>
</evidence>
<dbReference type="Proteomes" id="UP000829758">
    <property type="component" value="Chromosome"/>
</dbReference>
<reference evidence="1" key="1">
    <citation type="submission" date="2021-10" db="EMBL/GenBank/DDBJ databases">
        <title>Novel species in genus Arthrobacter.</title>
        <authorList>
            <person name="Liu Y."/>
        </authorList>
    </citation>
    <scope>NUCLEOTIDE SEQUENCE</scope>
    <source>
        <strain evidence="1">Zg-Y462</strain>
        <strain evidence="3">zg-Y462</strain>
    </source>
</reference>
<evidence type="ECO:0000313" key="4">
    <source>
        <dbReference type="Proteomes" id="UP001155145"/>
    </source>
</evidence>
<accession>A0A9X1S8D9</accession>
<name>A0A9X1S8D9_9MICC</name>
<dbReference type="RefSeq" id="WP_227927700.1">
    <property type="nucleotide sequence ID" value="NZ_CP094984.1"/>
</dbReference>
<protein>
    <submittedName>
        <fullName evidence="1">Uncharacterized protein</fullName>
    </submittedName>
</protein>